<evidence type="ECO:0000259" key="1">
    <source>
        <dbReference type="Pfam" id="PF08937"/>
    </source>
</evidence>
<dbReference type="Pfam" id="PF08937">
    <property type="entry name" value="ThsB_TIR"/>
    <property type="match status" value="1"/>
</dbReference>
<name>A0AAE6YLX8_9LACT</name>
<evidence type="ECO:0000313" key="3">
    <source>
        <dbReference type="Proteomes" id="UP000501558"/>
    </source>
</evidence>
<feature type="domain" description="Thoeris protein ThsB TIR-like" evidence="1">
    <location>
        <begin position="6"/>
        <end position="105"/>
    </location>
</feature>
<protein>
    <submittedName>
        <fullName evidence="2">Molecular chaperone Tir</fullName>
    </submittedName>
</protein>
<gene>
    <name evidence="2" type="ORF">GU334_02530</name>
</gene>
<reference evidence="2 3" key="1">
    <citation type="submission" date="2019-12" db="EMBL/GenBank/DDBJ databases">
        <title>Whole genome sequences of Lactococcus raffinolactis strains isolated from sewage.</title>
        <authorList>
            <person name="Ybazeta G."/>
            <person name="Ross M."/>
            <person name="Brabant-Kirwan D."/>
            <person name="Saleh M."/>
            <person name="Dillon J.A."/>
            <person name="Splinter K."/>
            <person name="Nokhbeh R."/>
        </authorList>
    </citation>
    <scope>NUCLEOTIDE SEQUENCE [LARGE SCALE GENOMIC DNA]</scope>
    <source>
        <strain evidence="2 3">Lr_19_14</strain>
    </source>
</reference>
<dbReference type="InterPro" id="IPR015032">
    <property type="entry name" value="ThsB__TIR-like_domain"/>
</dbReference>
<dbReference type="EMBL" id="CP047628">
    <property type="protein sequence ID" value="QIW57863.1"/>
    <property type="molecule type" value="Genomic_DNA"/>
</dbReference>
<organism evidence="2 3">
    <name type="scientific">Pseudolactococcus raffinolactis</name>
    <dbReference type="NCBI Taxonomy" id="1366"/>
    <lineage>
        <taxon>Bacteria</taxon>
        <taxon>Bacillati</taxon>
        <taxon>Bacillota</taxon>
        <taxon>Bacilli</taxon>
        <taxon>Lactobacillales</taxon>
        <taxon>Streptococcaceae</taxon>
        <taxon>Pseudolactococcus</taxon>
    </lineage>
</organism>
<dbReference type="AlphaFoldDB" id="A0AAE6YLX8"/>
<sequence>MKHKCFISFKTEDEYYKKAIQNDLDVDMIDKSLNEPINSENEDYIMQKIREDYLDDSTVTIHLIGNHSAENAPSQNQNFIKRELQASLYTTKNSTKNGILGVILPDMIDSIYKGTYECSTCDKTHNYVSINDDTTIKEFSYNYYIPKDTGCAWGPEDRYCILVKWDDFVNDPNKYIDLAYQKRDEPIAKKTKVRP</sequence>
<keyword evidence="3" id="KW-1185">Reference proteome</keyword>
<accession>A0AAE6YLX8</accession>
<dbReference type="Proteomes" id="UP000501558">
    <property type="component" value="Chromosome"/>
</dbReference>
<evidence type="ECO:0000313" key="2">
    <source>
        <dbReference type="EMBL" id="QIW57863.1"/>
    </source>
</evidence>
<proteinExistence type="predicted"/>
<dbReference type="RefSeq" id="WP_167841080.1">
    <property type="nucleotide sequence ID" value="NZ_CP047628.1"/>
</dbReference>